<evidence type="ECO:0000313" key="10">
    <source>
        <dbReference type="EMBL" id="TXL40892.1"/>
    </source>
</evidence>
<evidence type="ECO:0000313" key="14">
    <source>
        <dbReference type="Proteomes" id="UP000293434"/>
    </source>
</evidence>
<dbReference type="EMBL" id="LALQ01000001">
    <property type="protein sequence ID" value="KMR58671.1"/>
    <property type="molecule type" value="Genomic_DNA"/>
</dbReference>
<evidence type="ECO:0000313" key="8">
    <source>
        <dbReference type="EMBL" id="RZH93230.1"/>
    </source>
</evidence>
<evidence type="ECO:0000313" key="15">
    <source>
        <dbReference type="Proteomes" id="UP000294017"/>
    </source>
</evidence>
<evidence type="ECO:0000313" key="4">
    <source>
        <dbReference type="EMBL" id="KMR58671.1"/>
    </source>
</evidence>
<dbReference type="EMBL" id="PGWZ01000541">
    <property type="protein sequence ID" value="PPJ70259.1"/>
    <property type="molecule type" value="Genomic_DNA"/>
</dbReference>
<evidence type="ECO:0000313" key="1">
    <source>
        <dbReference type="EMBL" id="ATC72784.1"/>
    </source>
</evidence>
<reference evidence="6 13" key="6">
    <citation type="submission" date="2017-11" db="EMBL/GenBank/DDBJ databases">
        <authorList>
            <person name="Founou R.C."/>
            <person name="Founou L."/>
            <person name="Allam M."/>
            <person name="Ismail A."/>
            <person name="Essack S.Y."/>
        </authorList>
    </citation>
    <scope>NUCLEOTIDE SEQUENCE [LARGE SCALE GENOMIC DNA]</scope>
    <source>
        <strain evidence="6 13">G703N2B1</strain>
    </source>
</reference>
<accession>A0A1E8WW27</accession>
<evidence type="ECO:0000313" key="16">
    <source>
        <dbReference type="Proteomes" id="UP000451682"/>
    </source>
</evidence>
<reference evidence="14 15" key="8">
    <citation type="submission" date="2018-11" db="EMBL/GenBank/DDBJ databases">
        <title>Genomic profiling of Staphylococcus species from a Poultry farm system in KwaZulu-Natal, South Africa.</title>
        <authorList>
            <person name="Amoako D.G."/>
            <person name="Somboro A.M."/>
            <person name="Abia A.L.K."/>
            <person name="Bester L.A."/>
            <person name="Essack S.Y."/>
        </authorList>
    </citation>
    <scope>NUCLEOTIDE SEQUENCE [LARGE SCALE GENOMIC DNA]</scope>
    <source>
        <strain evidence="9 15">SA12</strain>
        <strain evidence="8 14">SA9</strain>
    </source>
</reference>
<evidence type="ECO:0000313" key="5">
    <source>
        <dbReference type="EMBL" id="KSA79692.1"/>
    </source>
</evidence>
<organism evidence="4">
    <name type="scientific">Staphylococcus aureus</name>
    <dbReference type="NCBI Taxonomy" id="1280"/>
    <lineage>
        <taxon>Bacteria</taxon>
        <taxon>Bacillati</taxon>
        <taxon>Bacillota</taxon>
        <taxon>Bacilli</taxon>
        <taxon>Bacillales</taxon>
        <taxon>Staphylococcaceae</taxon>
        <taxon>Staphylococcus</taxon>
    </lineage>
</organism>
<dbReference type="Proteomes" id="UP000032274">
    <property type="component" value="Unassembled WGS sequence"/>
</dbReference>
<evidence type="ECO:0000313" key="2">
    <source>
        <dbReference type="EMBL" id="KIT95557.1"/>
    </source>
</evidence>
<reference evidence="1 12" key="5">
    <citation type="submission" date="2017-09" db="EMBL/GenBank/DDBJ databases">
        <title>A single nucleotide polymorphism in the Staphylococcus aureus virulence regulator SaeR abolishes pathogenesis.</title>
        <authorList>
            <person name="Copin R.J."/>
            <person name="Sause W."/>
            <person name="Shopsin B."/>
            <person name="Torres V.J."/>
        </authorList>
    </citation>
    <scope>NUCLEOTIDE SEQUENCE [LARGE SCALE GENOMIC DNA]</scope>
    <source>
        <strain evidence="12">Newman</strain>
        <strain evidence="1">Newman_D2C</strain>
    </source>
</reference>
<evidence type="ECO:0000313" key="7">
    <source>
        <dbReference type="EMBL" id="QCT58367.1"/>
    </source>
</evidence>
<dbReference type="Proteomes" id="UP000294017">
    <property type="component" value="Unassembled WGS sequence"/>
</dbReference>
<dbReference type="EMBL" id="LALJ01000005">
    <property type="protein sequence ID" value="KMR37827.1"/>
    <property type="molecule type" value="Genomic_DNA"/>
</dbReference>
<dbReference type="Proteomes" id="UP000052129">
    <property type="component" value="Unassembled WGS sequence"/>
</dbReference>
<dbReference type="EMBL" id="QNXF01000003">
    <property type="protein sequence ID" value="TXL40892.1"/>
    <property type="molecule type" value="Genomic_DNA"/>
</dbReference>
<dbReference type="EMBL" id="RQTC01000113">
    <property type="protein sequence ID" value="RZH93230.1"/>
    <property type="molecule type" value="Genomic_DNA"/>
</dbReference>
<protein>
    <submittedName>
        <fullName evidence="4">Uncharacterized protein</fullName>
    </submittedName>
</protein>
<dbReference type="Proteomes" id="UP000451682">
    <property type="component" value="Unassembled WGS sequence"/>
</dbReference>
<accession>A0A0D1GUK0</accession>
<sequence>MTIFILIDSRILFSCYFIEKTSHKLSSQTFINNSIRCFLICYIIAQIINILSKNSEKSQLYVTY</sequence>
<reference evidence="10 16" key="7">
    <citation type="submission" date="2018-06" db="EMBL/GenBank/DDBJ databases">
        <title>Whole genome sequencing to identify and define MRSA outbreaks.</title>
        <authorList>
            <person name="Sullivan M.J."/>
            <person name="Altman D.R."/>
            <person name="Chacko K."/>
            <person name="Ciferri B."/>
            <person name="Webster E."/>
            <person name="Deikus G."/>
            <person name="Lewis M."/>
            <person name="Khan Z."/>
            <person name="Beckford C."/>
            <person name="Rendo A."/>
            <person name="Samaroo F."/>
            <person name="Sebra R."/>
            <person name="Karam-Howlin R."/>
            <person name="Southwick K."/>
            <person name="Adams E."/>
            <person name="Ying L."/>
            <person name="Kornblum J."/>
            <person name="Factor S."/>
            <person name="Danesh Yazdi M."/>
            <person name="Dingle T."/>
            <person name="Hamula C."/>
            <person name="Bashir A."/>
            <person name="Schadt E."/>
            <person name="Kasarskis A."/>
            <person name="Patel G."/>
            <person name="Wallach F."/>
            <person name="Gibbs K."/>
            <person name="Van Bakel H."/>
        </authorList>
    </citation>
    <scope>NUCLEOTIDE SEQUENCE [LARGE SCALE GENOMIC DNA]</scope>
    <source>
        <strain evidence="10">Pt013</strain>
        <strain evidence="16">pt013</strain>
    </source>
</reference>
<dbReference type="EMBL" id="LFVP01000006">
    <property type="protein sequence ID" value="KSA79692.1"/>
    <property type="molecule type" value="Genomic_DNA"/>
</dbReference>
<dbReference type="EMBL" id="CP023391">
    <property type="protein sequence ID" value="ATC72784.1"/>
    <property type="molecule type" value="Genomic_DNA"/>
</dbReference>
<gene>
    <name evidence="5" type="ORF">ACR79_09710</name>
    <name evidence="1" type="ORF">CNH36_14575</name>
    <name evidence="6" type="ORF">CV021_14155</name>
    <name evidence="10" type="ORF">DQU50_11780</name>
    <name evidence="7" type="ORF">E1948_13825</name>
    <name evidence="8" type="ORF">EIG94_07700</name>
    <name evidence="9" type="ORF">EIH03_03640</name>
    <name evidence="4" type="ORF">EP54_00195</name>
    <name evidence="3" type="ORF">EQ90_02780</name>
    <name evidence="2" type="ORF">QU38_16115</name>
</gene>
<dbReference type="Proteomes" id="UP000217245">
    <property type="component" value="Chromosome"/>
</dbReference>
<reference evidence="5" key="3">
    <citation type="submission" date="2015-06" db="EMBL/GenBank/DDBJ databases">
        <authorList>
            <person name="Diene S.M."/>
            <person name="Von Dach E."/>
            <person name="Fankhauser C."/>
            <person name="Schrenzel J."/>
            <person name="Harbarth S."/>
            <person name="Francois P."/>
        </authorList>
    </citation>
    <scope>NUCLEOTIDE SEQUENCE</scope>
    <source>
        <strain evidence="5">MRSA_S26</strain>
    </source>
</reference>
<reference evidence="4" key="1">
    <citation type="journal article" date="2015" name="J. Infect. Dis.">
        <title>Parallel Epidemics of Community-Associated Methicillin-Resistant Staphylococcus aureus USA300 Infection in North and South America.</title>
        <authorList>
            <person name="Planet P.J."/>
            <person name="Diaz L."/>
            <person name="Kolokotronis S.O."/>
            <person name="Narechania A."/>
            <person name="Reyes J."/>
            <person name="Xing G."/>
            <person name="Rincon S."/>
            <person name="Smith H."/>
            <person name="Panesso D."/>
            <person name="Ryan C."/>
            <person name="Smith D.P."/>
            <person name="Guzman M."/>
            <person name="Zurita J."/>
            <person name="Sebra R."/>
            <person name="Deikus G."/>
            <person name="Nolan R.L."/>
            <person name="Tenover F.C."/>
            <person name="Weinstock G.M."/>
            <person name="Robinson D.A."/>
            <person name="Arias C.A."/>
        </authorList>
    </citation>
    <scope>NUCLEOTIDE SEQUENCE</scope>
    <source>
        <strain evidence="3">CA15</strain>
        <strain evidence="4">M121</strain>
    </source>
</reference>
<dbReference type="EMBL" id="JXIG01000630">
    <property type="protein sequence ID" value="KIT95557.1"/>
    <property type="molecule type" value="Genomic_DNA"/>
</dbReference>
<evidence type="ECO:0000313" key="11">
    <source>
        <dbReference type="Proteomes" id="UP000032274"/>
    </source>
</evidence>
<dbReference type="AlphaFoldDB" id="A0A0D1GUK0"/>
<dbReference type="Proteomes" id="UP000238775">
    <property type="component" value="Unassembled WGS sequence"/>
</dbReference>
<reference evidence="2 11" key="2">
    <citation type="submission" date="2015-01" db="EMBL/GenBank/DDBJ databases">
        <title>Characterization of Swiss Staphylococcus aureus strains involved in food poisoning.</title>
        <authorList>
            <person name="Crovadore J."/>
            <person name="Chablais R."/>
            <person name="Tonacini J."/>
            <person name="Schnyder B."/>
            <person name="Lefort F."/>
        </authorList>
    </citation>
    <scope>NUCLEOTIDE SEQUENCE [LARGE SCALE GENOMIC DNA]</scope>
    <source>
        <strain evidence="2 11">SA-120</strain>
    </source>
</reference>
<name>A0A0D1GUK0_STAAU</name>
<evidence type="ECO:0000313" key="3">
    <source>
        <dbReference type="EMBL" id="KMR37827.1"/>
    </source>
</evidence>
<reference evidence="5" key="4">
    <citation type="journal article" date="2016" name="J. Infect. Dis.">
        <title>Comparative Genomics of Community-Associated Methicillin-Resistant Staphylococcus aureus Shows the Emergence of Clone ST8-USA300 in Geneva, Switzerland.</title>
        <authorList>
            <person name="Von Dach E."/>
            <person name="Diene S.M."/>
            <person name="Fankhauser C."/>
            <person name="Schrenzel J."/>
            <person name="Harbarth S."/>
            <person name="Francois P."/>
        </authorList>
    </citation>
    <scope>NUCLEOTIDE SEQUENCE</scope>
    <source>
        <strain evidence="5">MRSA_S26</strain>
    </source>
</reference>
<proteinExistence type="predicted"/>
<evidence type="ECO:0000313" key="12">
    <source>
        <dbReference type="Proteomes" id="UP000217245"/>
    </source>
</evidence>
<accession>A0A299MDB4</accession>
<dbReference type="Proteomes" id="UP000293434">
    <property type="component" value="Unassembled WGS sequence"/>
</dbReference>
<dbReference type="EMBL" id="CP038850">
    <property type="protein sequence ID" value="QCT58367.1"/>
    <property type="molecule type" value="Genomic_DNA"/>
</dbReference>
<evidence type="ECO:0000313" key="9">
    <source>
        <dbReference type="EMBL" id="RZI08028.1"/>
    </source>
</evidence>
<dbReference type="EMBL" id="RQTF01000052">
    <property type="protein sequence ID" value="RZI08028.1"/>
    <property type="molecule type" value="Genomic_DNA"/>
</dbReference>
<evidence type="ECO:0000313" key="6">
    <source>
        <dbReference type="EMBL" id="PPJ70259.1"/>
    </source>
</evidence>
<reference evidence="7" key="9">
    <citation type="submission" date="2019-04" db="EMBL/GenBank/DDBJ databases">
        <title>Whole-genome sequencing of local methicillin-resistant S. aureus strain Lr2.</title>
        <authorList>
            <person name="Ullah N."/>
            <person name="Ali A."/>
        </authorList>
    </citation>
    <scope>NUCLEOTIDE SEQUENCE [LARGE SCALE GENOMIC DNA]</scope>
    <source>
        <strain evidence="7">Lr2</strain>
    </source>
</reference>
<evidence type="ECO:0000313" key="13">
    <source>
        <dbReference type="Proteomes" id="UP000238775"/>
    </source>
</evidence>